<dbReference type="AlphaFoldDB" id="A0A2V0RAZ7"/>
<dbReference type="EMBL" id="BDQB01000281">
    <property type="protein sequence ID" value="GBH22421.1"/>
    <property type="molecule type" value="Genomic_RNA"/>
</dbReference>
<sequence>MNINFYSTYSVGVKTRLLGRKLLRTRARAAIGSFVIGNAKTNIDPNALLLRKDSARIFIVDANDFKDLMRNMKYSAEKAIAYYEAVTQIPHTVRNLYAYTNKKHKPPSSGSSGIRRMPKLTWFSNTWDKHSWVRNMTKEDGGYPCFWTKDHSAITDPFSKAWKLYDTKFPDRGWRITYDVHTDIDSVFAELTSFIEMHQDEEELHVWIQGSLNGSDPPMVINDLKKLVSGLNLNSSHINEDVKVILMPSGSGKTFYSKMFEHVIDIDDIYNGATSMQKRKRKETMESESWTLHNEVNAEIILKFYEDGGLNNKILLTHGEDSLRKIPYEIVGKYKVPMSELASVLEERSDDPFHVKMTKLNWSTSNYSIKNRDEIKDLIHQQTSTMTTDSEIKVDVRSTEYTSLWDTPIEKSYDLWEMYGSKTPTRIPVIPWRVSNLGPRIYKNGLPPQLFPSTTIMKKLNISLDGLNTTEIYGNYSEFVTLSIISESDIKTLDFGWRAVGNNLYAMSEISEDNYADLYKVEDIKFFMGCGSVITAAHACFGVGRSNDELLFQLERKMNTGHGTSGHMIASVLAFQSHFLWYLEEVFENFHSGKSVYVTKFNEPGSGAYHTIHEYRNAIHDMKRSDTNKLYPGYARNNLGICEKFVSNLQI</sequence>
<evidence type="ECO:0000313" key="1">
    <source>
        <dbReference type="EMBL" id="GBH22421.1"/>
    </source>
</evidence>
<name>A0A2V0RAZ7_9ZZZZ</name>
<proteinExistence type="predicted"/>
<protein>
    <submittedName>
        <fullName evidence="1">VP7</fullName>
    </submittedName>
</protein>
<organism evidence="1">
    <name type="scientific">viral metagenome</name>
    <dbReference type="NCBI Taxonomy" id="1070528"/>
    <lineage>
        <taxon>unclassified sequences</taxon>
        <taxon>metagenomes</taxon>
        <taxon>organismal metagenomes</taxon>
    </lineage>
</organism>
<accession>A0A2V0RAZ7</accession>
<reference evidence="1" key="1">
    <citation type="submission" date="2017-04" db="EMBL/GenBank/DDBJ databases">
        <title>Unveiling RNA virosphere associated with marine microorganisms.</title>
        <authorList>
            <person name="Urayama S."/>
            <person name="Takaki Y."/>
            <person name="Nishi S."/>
            <person name="Yoshida Y."/>
            <person name="Deguchi S."/>
            <person name="Takai K."/>
            <person name="Nunoura T."/>
        </authorList>
    </citation>
    <scope>NUCLEOTIDE SEQUENCE</scope>
</reference>
<comment type="caution">
    <text evidence="1">The sequence shown here is derived from an EMBL/GenBank/DDBJ whole genome shotgun (WGS) entry which is preliminary data.</text>
</comment>